<evidence type="ECO:0000313" key="4">
    <source>
        <dbReference type="Proteomes" id="UP001448207"/>
    </source>
</evidence>
<feature type="coiled-coil region" evidence="1">
    <location>
        <begin position="122"/>
        <end position="182"/>
    </location>
</feature>
<keyword evidence="1" id="KW-0175">Coiled coil</keyword>
<dbReference type="EMBL" id="JBCLYO010000040">
    <property type="protein sequence ID" value="KAL0074688.1"/>
    <property type="molecule type" value="Genomic_DNA"/>
</dbReference>
<organism evidence="3 4">
    <name type="scientific">Phycomyces blakesleeanus</name>
    <dbReference type="NCBI Taxonomy" id="4837"/>
    <lineage>
        <taxon>Eukaryota</taxon>
        <taxon>Fungi</taxon>
        <taxon>Fungi incertae sedis</taxon>
        <taxon>Mucoromycota</taxon>
        <taxon>Mucoromycotina</taxon>
        <taxon>Mucoromycetes</taxon>
        <taxon>Mucorales</taxon>
        <taxon>Phycomycetaceae</taxon>
        <taxon>Phycomyces</taxon>
    </lineage>
</organism>
<evidence type="ECO:0000313" key="3">
    <source>
        <dbReference type="EMBL" id="KAL0074688.1"/>
    </source>
</evidence>
<comment type="caution">
    <text evidence="3">The sequence shown here is derived from an EMBL/GenBank/DDBJ whole genome shotgun (WGS) entry which is preliminary data.</text>
</comment>
<evidence type="ECO:0000256" key="1">
    <source>
        <dbReference type="SAM" id="Coils"/>
    </source>
</evidence>
<feature type="region of interest" description="Disordered" evidence="2">
    <location>
        <begin position="1"/>
        <end position="27"/>
    </location>
</feature>
<dbReference type="Proteomes" id="UP001448207">
    <property type="component" value="Unassembled WGS sequence"/>
</dbReference>
<accession>A0ABR3AK22</accession>
<reference evidence="3 4" key="1">
    <citation type="submission" date="2024-04" db="EMBL/GenBank/DDBJ databases">
        <title>Symmetric and asymmetric DNA N6-adenine methylation regulates different biological responses in Mucorales.</title>
        <authorList>
            <consortium name="Lawrence Berkeley National Laboratory"/>
            <person name="Lax C."/>
            <person name="Mondo S.J."/>
            <person name="Osorio-Concepcion M."/>
            <person name="Muszewska A."/>
            <person name="Corrochano-Luque M."/>
            <person name="Gutierrez G."/>
            <person name="Riley R."/>
            <person name="Lipzen A."/>
            <person name="Guo J."/>
            <person name="Hundley H."/>
            <person name="Amirebrahimi M."/>
            <person name="Ng V."/>
            <person name="Lorenzo-Gutierrez D."/>
            <person name="Binder U."/>
            <person name="Yang J."/>
            <person name="Song Y."/>
            <person name="Canovas D."/>
            <person name="Navarro E."/>
            <person name="Freitag M."/>
            <person name="Gabaldon T."/>
            <person name="Grigoriev I.V."/>
            <person name="Corrochano L.M."/>
            <person name="Nicolas F.E."/>
            <person name="Garre V."/>
        </authorList>
    </citation>
    <scope>NUCLEOTIDE SEQUENCE [LARGE SCALE GENOMIC DNA]</scope>
    <source>
        <strain evidence="3 4">L51</strain>
    </source>
</reference>
<gene>
    <name evidence="3" type="ORF">J3Q64DRAFT_1777211</name>
</gene>
<sequence>MEQLRSELAKERSNREQEKEEWATKASHYKQQLSLAEHAQFNYRHSSTEIDHEDDEPERLQDKLYQAHQKLASQEAQITSLTSKLVLMKQKHQKKTSRIHETMGDEVERVKELLVYESRMTAMKHEAQIQNLNSEHTETLRELREQFDNEKEVWKIEHQAALDDLKRQLKREHQNVTRELEHSWKDKMADLQSLMSIDSLSNQKHWENKMSEIQDEKESRVNRLQGQIEVIKGRLGNEIDKRRQCQALLEVMKQKEYQDQEQGEIYRAQVSRLVKVQKLTEHEIDKLKREHRMANKLARNMLSMVGLEEEKSNGQNIRLADMLERIVHHIVLQSSGRLASEQIMMMNGYQ</sequence>
<name>A0ABR3AK22_PHYBL</name>
<protein>
    <recommendedName>
        <fullName evidence="5">GRIP domain-containing protein</fullName>
    </recommendedName>
</protein>
<keyword evidence="4" id="KW-1185">Reference proteome</keyword>
<proteinExistence type="predicted"/>
<feature type="compositionally biased region" description="Basic and acidic residues" evidence="2">
    <location>
        <begin position="1"/>
        <end position="23"/>
    </location>
</feature>
<evidence type="ECO:0008006" key="5">
    <source>
        <dbReference type="Google" id="ProtNLM"/>
    </source>
</evidence>
<evidence type="ECO:0000256" key="2">
    <source>
        <dbReference type="SAM" id="MobiDB-lite"/>
    </source>
</evidence>